<name>A0A165YEU6_9AGAM</name>
<accession>A0A165YEU6</accession>
<feature type="non-terminal residue" evidence="3">
    <location>
        <position position="1"/>
    </location>
</feature>
<evidence type="ECO:0000256" key="2">
    <source>
        <dbReference type="SAM" id="SignalP"/>
    </source>
</evidence>
<evidence type="ECO:0000256" key="1">
    <source>
        <dbReference type="SAM" id="Phobius"/>
    </source>
</evidence>
<dbReference type="Proteomes" id="UP000076532">
    <property type="component" value="Unassembled WGS sequence"/>
</dbReference>
<proteinExistence type="predicted"/>
<keyword evidence="1" id="KW-1133">Transmembrane helix</keyword>
<dbReference type="AlphaFoldDB" id="A0A165YEU6"/>
<dbReference type="PANTHER" id="PTHR35043">
    <property type="entry name" value="TRANSCRIPTION FACTOR DOMAIN-CONTAINING PROTEIN"/>
    <property type="match status" value="1"/>
</dbReference>
<evidence type="ECO:0000313" key="3">
    <source>
        <dbReference type="EMBL" id="KZP09487.1"/>
    </source>
</evidence>
<feature type="transmembrane region" description="Helical" evidence="1">
    <location>
        <begin position="41"/>
        <end position="60"/>
    </location>
</feature>
<dbReference type="PANTHER" id="PTHR35043:SF7">
    <property type="entry name" value="TRANSCRIPTION FACTOR DOMAIN-CONTAINING PROTEIN"/>
    <property type="match status" value="1"/>
</dbReference>
<dbReference type="EMBL" id="KV417699">
    <property type="protein sequence ID" value="KZP09487.1"/>
    <property type="molecule type" value="Genomic_DNA"/>
</dbReference>
<reference evidence="3 4" key="1">
    <citation type="journal article" date="2016" name="Mol. Biol. Evol.">
        <title>Comparative Genomics of Early-Diverging Mushroom-Forming Fungi Provides Insights into the Origins of Lignocellulose Decay Capabilities.</title>
        <authorList>
            <person name="Nagy L.G."/>
            <person name="Riley R."/>
            <person name="Tritt A."/>
            <person name="Adam C."/>
            <person name="Daum C."/>
            <person name="Floudas D."/>
            <person name="Sun H."/>
            <person name="Yadav J.S."/>
            <person name="Pangilinan J."/>
            <person name="Larsson K.H."/>
            <person name="Matsuura K."/>
            <person name="Barry K."/>
            <person name="Labutti K."/>
            <person name="Kuo R."/>
            <person name="Ohm R.A."/>
            <person name="Bhattacharya S.S."/>
            <person name="Shirouzu T."/>
            <person name="Yoshinaga Y."/>
            <person name="Martin F.M."/>
            <person name="Grigoriev I.V."/>
            <person name="Hibbett D.S."/>
        </authorList>
    </citation>
    <scope>NUCLEOTIDE SEQUENCE [LARGE SCALE GENOMIC DNA]</scope>
    <source>
        <strain evidence="3 4">CBS 109695</strain>
    </source>
</reference>
<feature type="non-terminal residue" evidence="3">
    <location>
        <position position="201"/>
    </location>
</feature>
<dbReference type="OrthoDB" id="9451547at2759"/>
<gene>
    <name evidence="3" type="ORF">FIBSPDRAFT_674227</name>
</gene>
<keyword evidence="4" id="KW-1185">Reference proteome</keyword>
<feature type="signal peptide" evidence="2">
    <location>
        <begin position="1"/>
        <end position="21"/>
    </location>
</feature>
<keyword evidence="2" id="KW-0732">Signal</keyword>
<evidence type="ECO:0000313" key="4">
    <source>
        <dbReference type="Proteomes" id="UP000076532"/>
    </source>
</evidence>
<sequence length="201" mass="22396">ISKRRAAWSVIWSCLATILAGACVGNIPDPRSSGIHVGLKRAAMAVLAVLLPEVFVGWAVRQWLNARRIAKKNEELANDVRENMWTNTHGFLVLMRGFYCLDPGNVPHPLSSDEVEACIRDGSLELPTKSQINDKSKGGAFSRTVASLQTMWFVMQSLARPIQQLPITMLEVATLAYTLITVALHIFWWSKPLNISQPFRV</sequence>
<keyword evidence="1" id="KW-0472">Membrane</keyword>
<organism evidence="3 4">
    <name type="scientific">Athelia psychrophila</name>
    <dbReference type="NCBI Taxonomy" id="1759441"/>
    <lineage>
        <taxon>Eukaryota</taxon>
        <taxon>Fungi</taxon>
        <taxon>Dikarya</taxon>
        <taxon>Basidiomycota</taxon>
        <taxon>Agaricomycotina</taxon>
        <taxon>Agaricomycetes</taxon>
        <taxon>Agaricomycetidae</taxon>
        <taxon>Atheliales</taxon>
        <taxon>Atheliaceae</taxon>
        <taxon>Athelia</taxon>
    </lineage>
</organism>
<feature type="chain" id="PRO_5007869310" evidence="2">
    <location>
        <begin position="22"/>
        <end position="201"/>
    </location>
</feature>
<feature type="transmembrane region" description="Helical" evidence="1">
    <location>
        <begin position="165"/>
        <end position="189"/>
    </location>
</feature>
<protein>
    <submittedName>
        <fullName evidence="3">Uncharacterized protein</fullName>
    </submittedName>
</protein>
<keyword evidence="1" id="KW-0812">Transmembrane</keyword>